<dbReference type="Proteomes" id="UP000494165">
    <property type="component" value="Unassembled WGS sequence"/>
</dbReference>
<dbReference type="AlphaFoldDB" id="A0A8S1E9H9"/>
<dbReference type="Gene3D" id="2.130.10.30">
    <property type="entry name" value="Regulator of chromosome condensation 1/beta-lactamase-inhibitor protein II"/>
    <property type="match status" value="2"/>
</dbReference>
<evidence type="ECO:0000256" key="2">
    <source>
        <dbReference type="PROSITE-ProRule" id="PRU00235"/>
    </source>
</evidence>
<dbReference type="InterPro" id="IPR000408">
    <property type="entry name" value="Reg_chr_condens"/>
</dbReference>
<dbReference type="EMBL" id="CADEPI010001113">
    <property type="protein sequence ID" value="CAB3389017.1"/>
    <property type="molecule type" value="Genomic_DNA"/>
</dbReference>
<evidence type="ECO:0000259" key="3">
    <source>
        <dbReference type="Pfam" id="PF25390"/>
    </source>
</evidence>
<sequence length="346" mass="37610">MSESLDEWKIFRELGDDLKQNIRLAVVFRGSAIYVTKDDEVFGFGKNEEGFLGTGDMKPHTEHTKIEQLCGQNIQGLNFSNHSFFALSASGSVFAWGRNNHGQLGLGTKENTLIPTKIEGVLATNRVVQVACSSNHTLVLTSDREVFTFGWNKNGQLGLGHNEDQTLPIKLDFPSAGGVVTAIACLFFSSVALLDSGEVFAWGKNDYGILGQNADLKEQPVPCRVPGLEGITITRIVCGQIHALAVSSNGKVYSWGWNAHGQLGNGTKENSHRPTLIAGDFGRIKDVAAHITLHLSAAVTEADEVFVWGFNGTTNLSPTKVSFTSLDELFAKTSNEALTFRPLRLE</sequence>
<protein>
    <recommendedName>
        <fullName evidence="3">RCC1-like domain-containing protein</fullName>
    </recommendedName>
</protein>
<evidence type="ECO:0000256" key="1">
    <source>
        <dbReference type="ARBA" id="ARBA00022737"/>
    </source>
</evidence>
<comment type="caution">
    <text evidence="4">The sequence shown here is derived from an EMBL/GenBank/DDBJ whole genome shotgun (WGS) entry which is preliminary data.</text>
</comment>
<proteinExistence type="predicted"/>
<evidence type="ECO:0000313" key="5">
    <source>
        <dbReference type="Proteomes" id="UP000494165"/>
    </source>
</evidence>
<keyword evidence="5" id="KW-1185">Reference proteome</keyword>
<feature type="repeat" description="RCC1" evidence="2">
    <location>
        <begin position="91"/>
        <end position="143"/>
    </location>
</feature>
<dbReference type="PROSITE" id="PS50012">
    <property type="entry name" value="RCC1_3"/>
    <property type="match status" value="4"/>
</dbReference>
<name>A0A8S1E9H9_9INSE</name>
<dbReference type="InterPro" id="IPR051625">
    <property type="entry name" value="Signaling_Regulatory_Domain"/>
</dbReference>
<feature type="domain" description="RCC1-like" evidence="3">
    <location>
        <begin position="32"/>
        <end position="317"/>
    </location>
</feature>
<evidence type="ECO:0000313" key="4">
    <source>
        <dbReference type="EMBL" id="CAB3389017.1"/>
    </source>
</evidence>
<dbReference type="PANTHER" id="PTHR22872:SF10">
    <property type="entry name" value="ULTRAVIOLET-B RECEPTOR UVR8"/>
    <property type="match status" value="1"/>
</dbReference>
<feature type="repeat" description="RCC1" evidence="2">
    <location>
        <begin position="250"/>
        <end position="300"/>
    </location>
</feature>
<organism evidence="4 5">
    <name type="scientific">Cloeon dipterum</name>
    <dbReference type="NCBI Taxonomy" id="197152"/>
    <lineage>
        <taxon>Eukaryota</taxon>
        <taxon>Metazoa</taxon>
        <taxon>Ecdysozoa</taxon>
        <taxon>Arthropoda</taxon>
        <taxon>Hexapoda</taxon>
        <taxon>Insecta</taxon>
        <taxon>Pterygota</taxon>
        <taxon>Palaeoptera</taxon>
        <taxon>Ephemeroptera</taxon>
        <taxon>Pisciforma</taxon>
        <taxon>Baetidae</taxon>
        <taxon>Cloeon</taxon>
    </lineage>
</organism>
<dbReference type="InterPro" id="IPR058923">
    <property type="entry name" value="RCC1-like_dom"/>
</dbReference>
<dbReference type="SUPFAM" id="SSF50985">
    <property type="entry name" value="RCC1/BLIP-II"/>
    <property type="match status" value="1"/>
</dbReference>
<keyword evidence="1" id="KW-0677">Repeat</keyword>
<feature type="repeat" description="RCC1" evidence="2">
    <location>
        <begin position="144"/>
        <end position="196"/>
    </location>
</feature>
<dbReference type="OrthoDB" id="5981550at2759"/>
<dbReference type="PANTHER" id="PTHR22872">
    <property type="entry name" value="BTK-BINDING PROTEIN-RELATED"/>
    <property type="match status" value="1"/>
</dbReference>
<dbReference type="PRINTS" id="PR00633">
    <property type="entry name" value="RCCNDNSATION"/>
</dbReference>
<gene>
    <name evidence="4" type="ORF">CLODIP_2_CD03199</name>
</gene>
<dbReference type="InterPro" id="IPR009091">
    <property type="entry name" value="RCC1/BLIP-II"/>
</dbReference>
<accession>A0A8S1E9H9</accession>
<dbReference type="Pfam" id="PF25390">
    <property type="entry name" value="WD40_RLD"/>
    <property type="match status" value="1"/>
</dbReference>
<feature type="repeat" description="RCC1" evidence="2">
    <location>
        <begin position="197"/>
        <end position="249"/>
    </location>
</feature>
<reference evidence="4 5" key="1">
    <citation type="submission" date="2020-04" db="EMBL/GenBank/DDBJ databases">
        <authorList>
            <person name="Alioto T."/>
            <person name="Alioto T."/>
            <person name="Gomez Garrido J."/>
        </authorList>
    </citation>
    <scope>NUCLEOTIDE SEQUENCE [LARGE SCALE GENOMIC DNA]</scope>
</reference>